<dbReference type="GO" id="GO:0046464">
    <property type="term" value="P:acylglycerol catabolic process"/>
    <property type="evidence" value="ECO:0007669"/>
    <property type="project" value="TreeGrafter"/>
</dbReference>
<keyword evidence="2" id="KW-0378">Hydrolase</keyword>
<organism evidence="2 3">
    <name type="scientific">Glacieibacterium arshaanense</name>
    <dbReference type="NCBI Taxonomy" id="2511025"/>
    <lineage>
        <taxon>Bacteria</taxon>
        <taxon>Pseudomonadati</taxon>
        <taxon>Pseudomonadota</taxon>
        <taxon>Alphaproteobacteria</taxon>
        <taxon>Sphingomonadales</taxon>
        <taxon>Sphingosinicellaceae</taxon>
        <taxon>Glacieibacterium</taxon>
    </lineage>
</organism>
<dbReference type="RefSeq" id="WP_135245759.1">
    <property type="nucleotide sequence ID" value="NZ_SIHO01000002.1"/>
</dbReference>
<name>A0A4Y9EMB5_9SPHN</name>
<evidence type="ECO:0000259" key="1">
    <source>
        <dbReference type="Pfam" id="PF00561"/>
    </source>
</evidence>
<keyword evidence="3" id="KW-1185">Reference proteome</keyword>
<dbReference type="Proteomes" id="UP000297737">
    <property type="component" value="Unassembled WGS sequence"/>
</dbReference>
<proteinExistence type="predicted"/>
<dbReference type="GO" id="GO:0047372">
    <property type="term" value="F:monoacylglycerol lipase activity"/>
    <property type="evidence" value="ECO:0007669"/>
    <property type="project" value="TreeGrafter"/>
</dbReference>
<feature type="domain" description="AB hydrolase-1" evidence="1">
    <location>
        <begin position="32"/>
        <end position="136"/>
    </location>
</feature>
<dbReference type="AlphaFoldDB" id="A0A4Y9EMB5"/>
<protein>
    <submittedName>
        <fullName evidence="2">Alpha/beta hydrolase</fullName>
    </submittedName>
</protein>
<gene>
    <name evidence="2" type="ORF">EUV02_08200</name>
</gene>
<evidence type="ECO:0000313" key="3">
    <source>
        <dbReference type="Proteomes" id="UP000297737"/>
    </source>
</evidence>
<dbReference type="PANTHER" id="PTHR43798:SF33">
    <property type="entry name" value="HYDROLASE, PUTATIVE (AFU_ORTHOLOGUE AFUA_2G14860)-RELATED"/>
    <property type="match status" value="1"/>
</dbReference>
<sequence>MRADTPYTDGWYWSLDGLRLHYRDYAGDSKRPAILCLPGLTRNARDFDRLAERLAPDWRVLCADLRGRGESAYAKDSLTYVPLSYLQDIGQLLDSAGVDKVVVIGTSLGGLLAMLLPSTQPGRMAAAVINDIGPVIEEKGLARVRASVGHGGPWPTWVHAARDLADRNPGIYPKWGLEEWLVFAHRVARASSSGRIVLDYDAHIADPMRLPGGDAGHDMWAALDALADMPVLSLRGALSDIFSAATQKAMAARLPRLKTATIANVGHAPTLDETASTKAIDAFLAELAG</sequence>
<reference evidence="2 3" key="1">
    <citation type="submission" date="2019-02" db="EMBL/GenBank/DDBJ databases">
        <title>Polymorphobacter sp. isolated from the lake at the Tibet of China.</title>
        <authorList>
            <person name="Li A."/>
        </authorList>
    </citation>
    <scope>NUCLEOTIDE SEQUENCE [LARGE SCALE GENOMIC DNA]</scope>
    <source>
        <strain evidence="2 3">DJ1R-1</strain>
    </source>
</reference>
<dbReference type="PANTHER" id="PTHR43798">
    <property type="entry name" value="MONOACYLGLYCEROL LIPASE"/>
    <property type="match status" value="1"/>
</dbReference>
<accession>A0A4Y9EMB5</accession>
<dbReference type="InterPro" id="IPR029058">
    <property type="entry name" value="AB_hydrolase_fold"/>
</dbReference>
<dbReference type="InterPro" id="IPR000073">
    <property type="entry name" value="AB_hydrolase_1"/>
</dbReference>
<dbReference type="InterPro" id="IPR050266">
    <property type="entry name" value="AB_hydrolase_sf"/>
</dbReference>
<dbReference type="Gene3D" id="3.40.50.1820">
    <property type="entry name" value="alpha/beta hydrolase"/>
    <property type="match status" value="1"/>
</dbReference>
<dbReference type="SUPFAM" id="SSF53474">
    <property type="entry name" value="alpha/beta-Hydrolases"/>
    <property type="match status" value="1"/>
</dbReference>
<dbReference type="OrthoDB" id="9791366at2"/>
<dbReference type="GO" id="GO:0016020">
    <property type="term" value="C:membrane"/>
    <property type="evidence" value="ECO:0007669"/>
    <property type="project" value="TreeGrafter"/>
</dbReference>
<comment type="caution">
    <text evidence="2">The sequence shown here is derived from an EMBL/GenBank/DDBJ whole genome shotgun (WGS) entry which is preliminary data.</text>
</comment>
<dbReference type="Pfam" id="PF00561">
    <property type="entry name" value="Abhydrolase_1"/>
    <property type="match status" value="1"/>
</dbReference>
<dbReference type="EMBL" id="SIHO01000002">
    <property type="protein sequence ID" value="TFU03167.1"/>
    <property type="molecule type" value="Genomic_DNA"/>
</dbReference>
<evidence type="ECO:0000313" key="2">
    <source>
        <dbReference type="EMBL" id="TFU03167.1"/>
    </source>
</evidence>